<keyword evidence="10" id="KW-1185">Reference proteome</keyword>
<feature type="binding site" evidence="7">
    <location>
        <position position="115"/>
    </location>
    <ligand>
        <name>Fe cation</name>
        <dbReference type="ChEBI" id="CHEBI:24875"/>
    </ligand>
</feature>
<organism evidence="9 10">
    <name type="scientific">Leptospirillum ferrooxidans (strain C2-3)</name>
    <dbReference type="NCBI Taxonomy" id="1162668"/>
    <lineage>
        <taxon>Bacteria</taxon>
        <taxon>Pseudomonadati</taxon>
        <taxon>Nitrospirota</taxon>
        <taxon>Nitrospiria</taxon>
        <taxon>Nitrospirales</taxon>
        <taxon>Nitrospiraceae</taxon>
        <taxon>Leptospirillum</taxon>
    </lineage>
</organism>
<evidence type="ECO:0000256" key="1">
    <source>
        <dbReference type="ARBA" id="ARBA00022679"/>
    </source>
</evidence>
<comment type="similarity">
    <text evidence="7">Belongs to the KAE1 / TsaD family.</text>
</comment>
<feature type="binding site" evidence="7">
    <location>
        <position position="307"/>
    </location>
    <ligand>
        <name>Fe cation</name>
        <dbReference type="ChEBI" id="CHEBI:24875"/>
    </ligand>
</feature>
<sequence>MKLLGIETSCDDTSVALVDETGATLFLETLGQETLHERYGGVVPEVASRAHAQILPSLVQKAFQETNTDISELLAIAVTRGPGLSGSLLVGVSFAKGLAFPHEIPIVPVHHVIAHLRGAFDQISDLHGKTLGLVVSGGHTHLYDVTRWPKLKLISRTVDDAAGETFDKGGKLMGLPFPGGPAIERMASVNTRSILPLTKGPIRTEDPLNFSFSGMKTAFSLKLRQTIHANAGVLSCEDQSLWADSLQTAILDHLFSRITKVIEAESPDTFLLGGGVAINRALRTRMEKLCHQKGINLLMAPPKLCGDNALSIAMIGLDSMKQGLFTPFPYRNFSVQARWDPSE</sequence>
<dbReference type="GO" id="GO:0002949">
    <property type="term" value="P:tRNA threonylcarbamoyladenosine modification"/>
    <property type="evidence" value="ECO:0007669"/>
    <property type="project" value="UniProtKB-UniRule"/>
</dbReference>
<comment type="cofactor">
    <cofactor evidence="7">
        <name>Fe(2+)</name>
        <dbReference type="ChEBI" id="CHEBI:29033"/>
    </cofactor>
    <text evidence="7">Binds 1 Fe(2+) ion per subunit.</text>
</comment>
<evidence type="ECO:0000256" key="6">
    <source>
        <dbReference type="ARBA" id="ARBA00048117"/>
    </source>
</evidence>
<dbReference type="RefSeq" id="WP_014449403.1">
    <property type="nucleotide sequence ID" value="NC_017094.1"/>
</dbReference>
<gene>
    <name evidence="7" type="primary">tsaD</name>
    <name evidence="9" type="ordered locus">LFE_1229</name>
</gene>
<evidence type="ECO:0000256" key="3">
    <source>
        <dbReference type="ARBA" id="ARBA00022723"/>
    </source>
</evidence>
<accession>I0INR5</accession>
<feature type="binding site" evidence="7">
    <location>
        <position position="184"/>
    </location>
    <ligand>
        <name>substrate</name>
    </ligand>
</feature>
<dbReference type="GO" id="GO:0061711">
    <property type="term" value="F:tRNA N(6)-L-threonylcarbamoyladenine synthase activity"/>
    <property type="evidence" value="ECO:0007669"/>
    <property type="project" value="UniProtKB-EC"/>
</dbReference>
<dbReference type="Proteomes" id="UP000007382">
    <property type="component" value="Chromosome"/>
</dbReference>
<dbReference type="EMBL" id="AP012342">
    <property type="protein sequence ID" value="BAM06914.1"/>
    <property type="molecule type" value="Genomic_DNA"/>
</dbReference>
<dbReference type="Pfam" id="PF00814">
    <property type="entry name" value="TsaD"/>
    <property type="match status" value="1"/>
</dbReference>
<evidence type="ECO:0000256" key="5">
    <source>
        <dbReference type="ARBA" id="ARBA00023315"/>
    </source>
</evidence>
<dbReference type="OrthoDB" id="9806197at2"/>
<evidence type="ECO:0000256" key="4">
    <source>
        <dbReference type="ARBA" id="ARBA00023004"/>
    </source>
</evidence>
<reference evidence="10" key="2">
    <citation type="submission" date="2012-03" db="EMBL/GenBank/DDBJ databases">
        <title>The complete genome sequence of the pioneer microbe on fresh volcanic deposit, Leptospirillum ferrooxidans strain C2-3.</title>
        <authorList>
            <person name="Fujimura R."/>
            <person name="Sato Y."/>
            <person name="Nishizawa T."/>
            <person name="Nanba K."/>
            <person name="Oshima K."/>
            <person name="Hattori M."/>
            <person name="Kamijo T."/>
            <person name="Ohta H."/>
        </authorList>
    </citation>
    <scope>NUCLEOTIDE SEQUENCE [LARGE SCALE GENOMIC DNA]</scope>
    <source>
        <strain evidence="10">C2-3</strain>
    </source>
</reference>
<dbReference type="InterPro" id="IPR043129">
    <property type="entry name" value="ATPase_NBD"/>
</dbReference>
<dbReference type="EC" id="2.3.1.234" evidence="7"/>
<evidence type="ECO:0000259" key="8">
    <source>
        <dbReference type="Pfam" id="PF00814"/>
    </source>
</evidence>
<keyword evidence="4 7" id="KW-0408">Iron</keyword>
<comment type="function">
    <text evidence="7">Required for the formation of a threonylcarbamoyl group on adenosine at position 37 (t(6)A37) in tRNAs that read codons beginning with adenine. Is involved in the transfer of the threonylcarbamoyl moiety of threonylcarbamoyl-AMP (TC-AMP) to the N6 group of A37, together with TsaE and TsaB. TsaD likely plays a direct catalytic role in this reaction.</text>
</comment>
<dbReference type="NCBIfam" id="TIGR00329">
    <property type="entry name" value="gcp_kae1"/>
    <property type="match status" value="1"/>
</dbReference>
<feature type="binding site" evidence="7">
    <location>
        <position position="111"/>
    </location>
    <ligand>
        <name>Fe cation</name>
        <dbReference type="ChEBI" id="CHEBI:24875"/>
    </ligand>
</feature>
<feature type="binding site" evidence="7">
    <location>
        <begin position="134"/>
        <end position="138"/>
    </location>
    <ligand>
        <name>substrate</name>
    </ligand>
</feature>
<protein>
    <recommendedName>
        <fullName evidence="7">tRNA N6-adenosine threonylcarbamoyltransferase</fullName>
        <ecNumber evidence="7">2.3.1.234</ecNumber>
    </recommendedName>
    <alternativeName>
        <fullName evidence="7">N6-L-threonylcarbamoyladenine synthase</fullName>
        <shortName evidence="7">t(6)A synthase</shortName>
    </alternativeName>
    <alternativeName>
        <fullName evidence="7">t(6)A37 threonylcarbamoyladenosine biosynthesis protein TsaD</fullName>
    </alternativeName>
    <alternativeName>
        <fullName evidence="7">tRNA threonylcarbamoyladenosine biosynthesis protein TsaD</fullName>
    </alternativeName>
</protein>
<evidence type="ECO:0000256" key="7">
    <source>
        <dbReference type="HAMAP-Rule" id="MF_01445"/>
    </source>
</evidence>
<dbReference type="FunFam" id="3.30.420.40:FF:000012">
    <property type="entry name" value="tRNA N6-adenosine threonylcarbamoyltransferase"/>
    <property type="match status" value="1"/>
</dbReference>
<dbReference type="InterPro" id="IPR022450">
    <property type="entry name" value="TsaD"/>
</dbReference>
<dbReference type="HOGENOM" id="CLU_023208_0_2_0"/>
<reference evidence="9 10" key="1">
    <citation type="journal article" date="2012" name="J. Bacteriol.">
        <title>Complete Genome Sequence of Leptospirillum ferrooxidans Strain C2-3, Isolated from a Fresh Volcanic Ash Deposit on the Island of Miyake, Japan.</title>
        <authorList>
            <person name="Fujimura R."/>
            <person name="Sato Y."/>
            <person name="Nishizawa T."/>
            <person name="Oshima K."/>
            <person name="Kim S.-W."/>
            <person name="Hattori M."/>
            <person name="Kamijo T."/>
            <person name="Ohta H."/>
        </authorList>
    </citation>
    <scope>NUCLEOTIDE SEQUENCE [LARGE SCALE GENOMIC DNA]</scope>
    <source>
        <strain evidence="9 10">C2-3</strain>
    </source>
</reference>
<dbReference type="InterPro" id="IPR017861">
    <property type="entry name" value="KAE1/TsaD"/>
</dbReference>
<evidence type="ECO:0000256" key="2">
    <source>
        <dbReference type="ARBA" id="ARBA00022694"/>
    </source>
</evidence>
<dbReference type="PRINTS" id="PR00789">
    <property type="entry name" value="OSIALOPTASE"/>
</dbReference>
<dbReference type="NCBIfam" id="TIGR03723">
    <property type="entry name" value="T6A_TsaD_YgjD"/>
    <property type="match status" value="1"/>
</dbReference>
<feature type="domain" description="Gcp-like" evidence="8">
    <location>
        <begin position="29"/>
        <end position="313"/>
    </location>
</feature>
<keyword evidence="2 7" id="KW-0819">tRNA processing</keyword>
<dbReference type="AlphaFoldDB" id="I0INR5"/>
<dbReference type="PATRIC" id="fig|1162668.3.peg.1429"/>
<keyword evidence="1 7" id="KW-0808">Transferase</keyword>
<dbReference type="PANTHER" id="PTHR11735">
    <property type="entry name" value="TRNA N6-ADENOSINE THREONYLCARBAMOYLTRANSFERASE"/>
    <property type="match status" value="1"/>
</dbReference>
<proteinExistence type="inferred from homology"/>
<keyword evidence="5 7" id="KW-0012">Acyltransferase</keyword>
<dbReference type="STRING" id="1162668.LFE_1229"/>
<evidence type="ECO:0000313" key="9">
    <source>
        <dbReference type="EMBL" id="BAM06914.1"/>
    </source>
</evidence>
<comment type="subcellular location">
    <subcellularLocation>
        <location evidence="7">Cytoplasm</location>
    </subcellularLocation>
</comment>
<dbReference type="Gene3D" id="3.30.420.40">
    <property type="match status" value="2"/>
</dbReference>
<dbReference type="KEGG" id="lfc:LFE_1229"/>
<dbReference type="GO" id="GO:0005737">
    <property type="term" value="C:cytoplasm"/>
    <property type="evidence" value="ECO:0007669"/>
    <property type="project" value="UniProtKB-SubCell"/>
</dbReference>
<dbReference type="eggNOG" id="COG0533">
    <property type="taxonomic scope" value="Bacteria"/>
</dbReference>
<evidence type="ECO:0000313" key="10">
    <source>
        <dbReference type="Proteomes" id="UP000007382"/>
    </source>
</evidence>
<feature type="binding site" evidence="7">
    <location>
        <position position="279"/>
    </location>
    <ligand>
        <name>substrate</name>
    </ligand>
</feature>
<dbReference type="PANTHER" id="PTHR11735:SF6">
    <property type="entry name" value="TRNA N6-ADENOSINE THREONYLCARBAMOYLTRANSFERASE, MITOCHONDRIAL"/>
    <property type="match status" value="1"/>
</dbReference>
<dbReference type="HAMAP" id="MF_01445">
    <property type="entry name" value="TsaD"/>
    <property type="match status" value="1"/>
</dbReference>
<dbReference type="SUPFAM" id="SSF53067">
    <property type="entry name" value="Actin-like ATPase domain"/>
    <property type="match status" value="1"/>
</dbReference>
<comment type="catalytic activity">
    <reaction evidence="6 7">
        <text>L-threonylcarbamoyladenylate + adenosine(37) in tRNA = N(6)-L-threonylcarbamoyladenosine(37) in tRNA + AMP + H(+)</text>
        <dbReference type="Rhea" id="RHEA:37059"/>
        <dbReference type="Rhea" id="RHEA-COMP:10162"/>
        <dbReference type="Rhea" id="RHEA-COMP:10163"/>
        <dbReference type="ChEBI" id="CHEBI:15378"/>
        <dbReference type="ChEBI" id="CHEBI:73682"/>
        <dbReference type="ChEBI" id="CHEBI:74411"/>
        <dbReference type="ChEBI" id="CHEBI:74418"/>
        <dbReference type="ChEBI" id="CHEBI:456215"/>
        <dbReference type="EC" id="2.3.1.234"/>
    </reaction>
</comment>
<keyword evidence="7" id="KW-0963">Cytoplasm</keyword>
<keyword evidence="3 7" id="KW-0479">Metal-binding</keyword>
<feature type="binding site" evidence="7">
    <location>
        <position position="180"/>
    </location>
    <ligand>
        <name>substrate</name>
    </ligand>
</feature>
<dbReference type="InterPro" id="IPR000905">
    <property type="entry name" value="Gcp-like_dom"/>
</dbReference>
<feature type="binding site" evidence="7">
    <location>
        <position position="167"/>
    </location>
    <ligand>
        <name>substrate</name>
    </ligand>
</feature>
<dbReference type="GO" id="GO:0005506">
    <property type="term" value="F:iron ion binding"/>
    <property type="evidence" value="ECO:0007669"/>
    <property type="project" value="UniProtKB-UniRule"/>
</dbReference>
<name>I0INR5_LEPFC</name>